<dbReference type="EMBL" id="BMGR01000006">
    <property type="protein sequence ID" value="GGG03280.1"/>
    <property type="molecule type" value="Genomic_DNA"/>
</dbReference>
<reference evidence="1" key="1">
    <citation type="journal article" date="2014" name="Int. J. Syst. Evol. Microbiol.">
        <title>Complete genome sequence of Corynebacterium casei LMG S-19264T (=DSM 44701T), isolated from a smear-ripened cheese.</title>
        <authorList>
            <consortium name="US DOE Joint Genome Institute (JGI-PGF)"/>
            <person name="Walter F."/>
            <person name="Albersmeier A."/>
            <person name="Kalinowski J."/>
            <person name="Ruckert C."/>
        </authorList>
    </citation>
    <scope>NUCLEOTIDE SEQUENCE</scope>
    <source>
        <strain evidence="1">CGMCC 1.12987</strain>
    </source>
</reference>
<evidence type="ECO:0000313" key="2">
    <source>
        <dbReference type="Proteomes" id="UP000644756"/>
    </source>
</evidence>
<comment type="caution">
    <text evidence="1">The sequence shown here is derived from an EMBL/GenBank/DDBJ whole genome shotgun (WGS) entry which is preliminary data.</text>
</comment>
<dbReference type="Proteomes" id="UP000644756">
    <property type="component" value="Unassembled WGS sequence"/>
</dbReference>
<evidence type="ECO:0008006" key="3">
    <source>
        <dbReference type="Google" id="ProtNLM"/>
    </source>
</evidence>
<sequence>MSCYHCPPAGPIYDPPRVVYNDYFYPQIVPVIHTVEIVNRHHCVPIPKHITQFKVRDEFCTISSRKPLNRR</sequence>
<gene>
    <name evidence="1" type="ORF">GCM10010916_20460</name>
</gene>
<organism evidence="1 2">
    <name type="scientific">Paenibacillus abyssi</name>
    <dbReference type="NCBI Taxonomy" id="1340531"/>
    <lineage>
        <taxon>Bacteria</taxon>
        <taxon>Bacillati</taxon>
        <taxon>Bacillota</taxon>
        <taxon>Bacilli</taxon>
        <taxon>Bacillales</taxon>
        <taxon>Paenibacillaceae</taxon>
        <taxon>Paenibacillus</taxon>
    </lineage>
</organism>
<protein>
    <recommendedName>
        <fullName evidence="3">Spore coat protein D</fullName>
    </recommendedName>
</protein>
<dbReference type="AlphaFoldDB" id="A0A917CZG6"/>
<proteinExistence type="predicted"/>
<accession>A0A917CZG6</accession>
<reference evidence="1" key="2">
    <citation type="submission" date="2020-09" db="EMBL/GenBank/DDBJ databases">
        <authorList>
            <person name="Sun Q."/>
            <person name="Zhou Y."/>
        </authorList>
    </citation>
    <scope>NUCLEOTIDE SEQUENCE</scope>
    <source>
        <strain evidence="1">CGMCC 1.12987</strain>
    </source>
</reference>
<dbReference type="RefSeq" id="WP_188530976.1">
    <property type="nucleotide sequence ID" value="NZ_BMGR01000006.1"/>
</dbReference>
<keyword evidence="2" id="KW-1185">Reference proteome</keyword>
<name>A0A917CZG6_9BACL</name>
<evidence type="ECO:0000313" key="1">
    <source>
        <dbReference type="EMBL" id="GGG03280.1"/>
    </source>
</evidence>